<feature type="transmembrane region" description="Helical" evidence="9">
    <location>
        <begin position="119"/>
        <end position="142"/>
    </location>
</feature>
<feature type="transmembrane region" description="Helical" evidence="9">
    <location>
        <begin position="277"/>
        <end position="299"/>
    </location>
</feature>
<feature type="transmembrane region" description="Helical" evidence="9">
    <location>
        <begin position="200"/>
        <end position="222"/>
    </location>
</feature>
<evidence type="ECO:0000256" key="8">
    <source>
        <dbReference type="ARBA" id="ARBA00034247"/>
    </source>
</evidence>
<reference evidence="11 12" key="1">
    <citation type="submission" date="2020-01" db="EMBL/GenBank/DDBJ databases">
        <authorList>
            <person name="Chen J."/>
            <person name="Zhu S."/>
            <person name="Yang J."/>
        </authorList>
    </citation>
    <scope>NUCLEOTIDE SEQUENCE [LARGE SCALE GENOMIC DNA]</scope>
    <source>
        <strain evidence="11 12">345S023</strain>
    </source>
</reference>
<keyword evidence="4" id="KW-1003">Cell membrane</keyword>
<evidence type="ECO:0000256" key="5">
    <source>
        <dbReference type="ARBA" id="ARBA00022692"/>
    </source>
</evidence>
<dbReference type="InterPro" id="IPR050469">
    <property type="entry name" value="Diguanylate_Cyclase"/>
</dbReference>
<dbReference type="CDD" id="cd01949">
    <property type="entry name" value="GGDEF"/>
    <property type="match status" value="1"/>
</dbReference>
<dbReference type="InterPro" id="IPR043128">
    <property type="entry name" value="Rev_trsase/Diguanyl_cyclase"/>
</dbReference>
<evidence type="ECO:0000256" key="3">
    <source>
        <dbReference type="ARBA" id="ARBA00012528"/>
    </source>
</evidence>
<dbReference type="PROSITE" id="PS50887">
    <property type="entry name" value="GGDEF"/>
    <property type="match status" value="1"/>
</dbReference>
<feature type="transmembrane region" description="Helical" evidence="9">
    <location>
        <begin position="41"/>
        <end position="67"/>
    </location>
</feature>
<dbReference type="EMBL" id="JAAAWN010000001">
    <property type="protein sequence ID" value="NDV89656.1"/>
    <property type="molecule type" value="Genomic_DNA"/>
</dbReference>
<comment type="subcellular location">
    <subcellularLocation>
        <location evidence="2">Cell membrane</location>
        <topology evidence="2">Multi-pass membrane protein</topology>
    </subcellularLocation>
</comment>
<feature type="transmembrane region" description="Helical" evidence="9">
    <location>
        <begin position="154"/>
        <end position="180"/>
    </location>
</feature>
<dbReference type="NCBIfam" id="TIGR00254">
    <property type="entry name" value="GGDEF"/>
    <property type="match status" value="1"/>
</dbReference>
<comment type="cofactor">
    <cofactor evidence="1">
        <name>Mg(2+)</name>
        <dbReference type="ChEBI" id="CHEBI:18420"/>
    </cofactor>
</comment>
<dbReference type="EC" id="2.7.7.65" evidence="3"/>
<comment type="caution">
    <text evidence="11">The sequence shown here is derived from an EMBL/GenBank/DDBJ whole genome shotgun (WGS) entry which is preliminary data.</text>
</comment>
<dbReference type="PANTHER" id="PTHR45138:SF9">
    <property type="entry name" value="DIGUANYLATE CYCLASE DGCM-RELATED"/>
    <property type="match status" value="1"/>
</dbReference>
<dbReference type="Gene3D" id="3.30.70.270">
    <property type="match status" value="1"/>
</dbReference>
<evidence type="ECO:0000256" key="1">
    <source>
        <dbReference type="ARBA" id="ARBA00001946"/>
    </source>
</evidence>
<proteinExistence type="predicted"/>
<dbReference type="PANTHER" id="PTHR45138">
    <property type="entry name" value="REGULATORY COMPONENTS OF SENSORY TRANSDUCTION SYSTEM"/>
    <property type="match status" value="1"/>
</dbReference>
<evidence type="ECO:0000256" key="4">
    <source>
        <dbReference type="ARBA" id="ARBA00022475"/>
    </source>
</evidence>
<evidence type="ECO:0000256" key="7">
    <source>
        <dbReference type="ARBA" id="ARBA00023136"/>
    </source>
</evidence>
<evidence type="ECO:0000256" key="2">
    <source>
        <dbReference type="ARBA" id="ARBA00004651"/>
    </source>
</evidence>
<feature type="transmembrane region" description="Helical" evidence="9">
    <location>
        <begin position="228"/>
        <end position="245"/>
    </location>
</feature>
<dbReference type="AlphaFoldDB" id="A0A7X5RJI4"/>
<protein>
    <recommendedName>
        <fullName evidence="3">diguanylate cyclase</fullName>
        <ecNumber evidence="3">2.7.7.65</ecNumber>
    </recommendedName>
</protein>
<accession>A0A7X5RJI4</accession>
<dbReference type="Proteomes" id="UP000470213">
    <property type="component" value="Unassembled WGS sequence"/>
</dbReference>
<comment type="catalytic activity">
    <reaction evidence="8">
        <text>2 GTP = 3',3'-c-di-GMP + 2 diphosphate</text>
        <dbReference type="Rhea" id="RHEA:24898"/>
        <dbReference type="ChEBI" id="CHEBI:33019"/>
        <dbReference type="ChEBI" id="CHEBI:37565"/>
        <dbReference type="ChEBI" id="CHEBI:58805"/>
        <dbReference type="EC" id="2.7.7.65"/>
    </reaction>
</comment>
<dbReference type="Pfam" id="PF00990">
    <property type="entry name" value="GGDEF"/>
    <property type="match status" value="1"/>
</dbReference>
<feature type="transmembrane region" description="Helical" evidence="9">
    <location>
        <begin position="6"/>
        <end position="29"/>
    </location>
</feature>
<dbReference type="GO" id="GO:0052621">
    <property type="term" value="F:diguanylate cyclase activity"/>
    <property type="evidence" value="ECO:0007669"/>
    <property type="project" value="UniProtKB-EC"/>
</dbReference>
<organism evidence="11 12">
    <name type="scientific">Alteromonas profundi</name>
    <dbReference type="NCBI Taxonomy" id="2696062"/>
    <lineage>
        <taxon>Bacteria</taxon>
        <taxon>Pseudomonadati</taxon>
        <taxon>Pseudomonadota</taxon>
        <taxon>Gammaproteobacteria</taxon>
        <taxon>Alteromonadales</taxon>
        <taxon>Alteromonadaceae</taxon>
        <taxon>Alteromonas/Salinimonas group</taxon>
        <taxon>Alteromonas</taxon>
    </lineage>
</organism>
<dbReference type="SUPFAM" id="SSF55073">
    <property type="entry name" value="Nucleotide cyclase"/>
    <property type="match status" value="1"/>
</dbReference>
<evidence type="ECO:0000313" key="11">
    <source>
        <dbReference type="EMBL" id="NDV89656.1"/>
    </source>
</evidence>
<dbReference type="InterPro" id="IPR007895">
    <property type="entry name" value="MASE1"/>
</dbReference>
<feature type="transmembrane region" description="Helical" evidence="9">
    <location>
        <begin position="252"/>
        <end position="271"/>
    </location>
</feature>
<keyword evidence="7 9" id="KW-0472">Membrane</keyword>
<keyword evidence="6 9" id="KW-1133">Transmembrane helix</keyword>
<keyword evidence="5 9" id="KW-0812">Transmembrane</keyword>
<dbReference type="FunFam" id="3.30.70.270:FF:000001">
    <property type="entry name" value="Diguanylate cyclase domain protein"/>
    <property type="match status" value="1"/>
</dbReference>
<dbReference type="InterPro" id="IPR000160">
    <property type="entry name" value="GGDEF_dom"/>
</dbReference>
<dbReference type="InterPro" id="IPR029787">
    <property type="entry name" value="Nucleotide_cyclase"/>
</dbReference>
<dbReference type="GO" id="GO:0005886">
    <property type="term" value="C:plasma membrane"/>
    <property type="evidence" value="ECO:0007669"/>
    <property type="project" value="UniProtKB-SubCell"/>
</dbReference>
<feature type="domain" description="GGDEF" evidence="10">
    <location>
        <begin position="339"/>
        <end position="469"/>
    </location>
</feature>
<evidence type="ECO:0000256" key="6">
    <source>
        <dbReference type="ARBA" id="ARBA00022989"/>
    </source>
</evidence>
<dbReference type="SMART" id="SM00267">
    <property type="entry name" value="GGDEF"/>
    <property type="match status" value="1"/>
</dbReference>
<dbReference type="Pfam" id="PF05231">
    <property type="entry name" value="MASE1"/>
    <property type="match status" value="1"/>
</dbReference>
<evidence type="ECO:0000256" key="9">
    <source>
        <dbReference type="SAM" id="Phobius"/>
    </source>
</evidence>
<evidence type="ECO:0000313" key="12">
    <source>
        <dbReference type="Proteomes" id="UP000470213"/>
    </source>
</evidence>
<dbReference type="RefSeq" id="WP_163083254.1">
    <property type="nucleotide sequence ID" value="NZ_JAAAWN010000001.1"/>
</dbReference>
<keyword evidence="12" id="KW-1185">Reference proteome</keyword>
<evidence type="ECO:0000259" key="10">
    <source>
        <dbReference type="PROSITE" id="PS50887"/>
    </source>
</evidence>
<gene>
    <name evidence="11" type="ORF">GTH32_00395</name>
</gene>
<name>A0A7X5RJI4_9ALTE</name>
<sequence length="477" mass="53489">MKLSVVGKHLLLVFSWLALWRLAVLMEYAPHASIWFPPAGLTFAAFLLGGWRVIGTISLACILSTIWEHHIYNDERTLQHLLFSGTQFALIHSFIYGISAHLLRGVINRIDSYNLYHVVMRFMTVAAISSLCMAIGGVLTLYDGLTLDTLSQSVLGWWIGDLSGILVLSPLFVAFMNRLYPKRGLLTALQYSSPLHDKRWGYGIKLAFSTLLLTTVVTLAHLFNSPEIACFVFFLALPQMWIVYTETPFRSILSLALYSVTTAALVTLYGIDTLAFIYQVALSVVACCVYFVMGVPALLSANRELHQKNQTDHLTGTVTRDYFFTLAEHQMKQAKRYRQAISLILIDVDKFKAVNDSFGHSTGDEVLRNIALEVKESLRESDILGRFGGDEFMVMLPQTNEDDAVAVAEQMRQRVERLTFPHPALTITCSFGVSELDPKKPFQHAFELADSSLLAAKRAGRNQTLRCRDVASKSLYN</sequence>